<name>A0ABY3ETT0_9BURK</name>
<evidence type="ECO:0000313" key="7">
    <source>
        <dbReference type="Proteomes" id="UP000318943"/>
    </source>
</evidence>
<dbReference type="RefSeq" id="WP_144196666.1">
    <property type="nucleotide sequence ID" value="NZ_VCIZ01000002.1"/>
</dbReference>
<evidence type="ECO:0000256" key="1">
    <source>
        <dbReference type="ARBA" id="ARBA00010393"/>
    </source>
</evidence>
<evidence type="ECO:0000256" key="4">
    <source>
        <dbReference type="SAM" id="MobiDB-lite"/>
    </source>
</evidence>
<accession>A0ABY3ETT0</accession>
<keyword evidence="3" id="KW-0067">ATP-binding</keyword>
<gene>
    <name evidence="6" type="primary">phoH</name>
    <name evidence="6" type="ORF">FGG12_05740</name>
</gene>
<dbReference type="InterPro" id="IPR051451">
    <property type="entry name" value="PhoH2-like"/>
</dbReference>
<evidence type="ECO:0000256" key="2">
    <source>
        <dbReference type="ARBA" id="ARBA00022741"/>
    </source>
</evidence>
<dbReference type="Proteomes" id="UP000318943">
    <property type="component" value="Unassembled WGS sequence"/>
</dbReference>
<dbReference type="Gene3D" id="3.40.50.300">
    <property type="entry name" value="P-loop containing nucleotide triphosphate hydrolases"/>
    <property type="match status" value="1"/>
</dbReference>
<dbReference type="PANTHER" id="PTHR30473:SF3">
    <property type="entry name" value="PROTEIN PHOH"/>
    <property type="match status" value="1"/>
</dbReference>
<proteinExistence type="inferred from homology"/>
<keyword evidence="7" id="KW-1185">Reference proteome</keyword>
<feature type="domain" description="PhoH-like protein" evidence="5">
    <location>
        <begin position="49"/>
        <end position="250"/>
    </location>
</feature>
<keyword evidence="2" id="KW-0547">Nucleotide-binding</keyword>
<dbReference type="InterPro" id="IPR027417">
    <property type="entry name" value="P-loop_NTPase"/>
</dbReference>
<evidence type="ECO:0000256" key="3">
    <source>
        <dbReference type="ARBA" id="ARBA00022840"/>
    </source>
</evidence>
<sequence length="259" mass="28664">MARTQSHRNTKANSASRPSKRQQRRAAIEGQSFQSFEPIVRAVFKVKHLEAKTENQQRYLSAIDSFELIFATGPAGTGKTFLAAAKAAEALEKKEIDQIVITRPAVEAGENLGFLPGELEEKFDPYLAPFKDALEQRMGRSKVEYLIKTGVIVASPLAYMRGKTFRRSFVILDEAQNTTPTQMKLFLTRIGEDCVTVVNGDVAQKDIRGESGLADAVRRLSWIPSVKTVEFTRADIVRSGLVQQIVEAYEEPVVGADAS</sequence>
<organism evidence="6 7">
    <name type="scientific">Cupriavidus campinensis</name>
    <dbReference type="NCBI Taxonomy" id="151783"/>
    <lineage>
        <taxon>Bacteria</taxon>
        <taxon>Pseudomonadati</taxon>
        <taxon>Pseudomonadota</taxon>
        <taxon>Betaproteobacteria</taxon>
        <taxon>Burkholderiales</taxon>
        <taxon>Burkholderiaceae</taxon>
        <taxon>Cupriavidus</taxon>
    </lineage>
</organism>
<feature type="compositionally biased region" description="Basic residues" evidence="4">
    <location>
        <begin position="1"/>
        <end position="10"/>
    </location>
</feature>
<dbReference type="SUPFAM" id="SSF52540">
    <property type="entry name" value="P-loop containing nucleoside triphosphate hydrolases"/>
    <property type="match status" value="1"/>
</dbReference>
<evidence type="ECO:0000313" key="6">
    <source>
        <dbReference type="EMBL" id="TSP13973.1"/>
    </source>
</evidence>
<dbReference type="EMBL" id="VCIZ01000002">
    <property type="protein sequence ID" value="TSP13973.1"/>
    <property type="molecule type" value="Genomic_DNA"/>
</dbReference>
<comment type="similarity">
    <text evidence="1">Belongs to the PhoH family.</text>
</comment>
<feature type="region of interest" description="Disordered" evidence="4">
    <location>
        <begin position="1"/>
        <end position="28"/>
    </location>
</feature>
<reference evidence="6 7" key="1">
    <citation type="submission" date="2019-05" db="EMBL/GenBank/DDBJ databases">
        <title>Whole genome sequence analysis of Cupriavidus campinensis S14E4C strain.</title>
        <authorList>
            <person name="Abbaszade G."/>
            <person name="Szabo A."/>
            <person name="Toumi M."/>
            <person name="Toth E."/>
        </authorList>
    </citation>
    <scope>NUCLEOTIDE SEQUENCE [LARGE SCALE GENOMIC DNA]</scope>
    <source>
        <strain evidence="6 7">S14E4C</strain>
    </source>
</reference>
<comment type="caution">
    <text evidence="6">The sequence shown here is derived from an EMBL/GenBank/DDBJ whole genome shotgun (WGS) entry which is preliminary data.</text>
</comment>
<protein>
    <submittedName>
        <fullName evidence="6">Phosphate starvation-inducible protein PhoH</fullName>
    </submittedName>
</protein>
<dbReference type="InterPro" id="IPR003714">
    <property type="entry name" value="PhoH"/>
</dbReference>
<evidence type="ECO:0000259" key="5">
    <source>
        <dbReference type="Pfam" id="PF02562"/>
    </source>
</evidence>
<dbReference type="Pfam" id="PF02562">
    <property type="entry name" value="PhoH"/>
    <property type="match status" value="1"/>
</dbReference>
<dbReference type="PANTHER" id="PTHR30473">
    <property type="entry name" value="PROTEIN PHOH"/>
    <property type="match status" value="1"/>
</dbReference>